<sequence>MSKEDVLKVQVRDLASPQLNPPNQPTILLVLAAIFSGQAGGGRLCLLVFAACVPPSLLCPPVCFFRFLESLLFCFAVAVTFLIPKFLDSGAEGQHTL</sequence>
<dbReference type="EnsemblPlants" id="KQL27911">
    <property type="protein sequence ID" value="KQL27911"/>
    <property type="gene ID" value="SETIT_020290mg"/>
</dbReference>
<reference evidence="2" key="2">
    <citation type="submission" date="2018-08" db="UniProtKB">
        <authorList>
            <consortium name="EnsemblPlants"/>
        </authorList>
    </citation>
    <scope>IDENTIFICATION</scope>
    <source>
        <strain evidence="2">Yugu1</strain>
    </source>
</reference>
<organism evidence="2 3">
    <name type="scientific">Setaria italica</name>
    <name type="common">Foxtail millet</name>
    <name type="synonym">Panicum italicum</name>
    <dbReference type="NCBI Taxonomy" id="4555"/>
    <lineage>
        <taxon>Eukaryota</taxon>
        <taxon>Viridiplantae</taxon>
        <taxon>Streptophyta</taxon>
        <taxon>Embryophyta</taxon>
        <taxon>Tracheophyta</taxon>
        <taxon>Spermatophyta</taxon>
        <taxon>Magnoliopsida</taxon>
        <taxon>Liliopsida</taxon>
        <taxon>Poales</taxon>
        <taxon>Poaceae</taxon>
        <taxon>PACMAD clade</taxon>
        <taxon>Panicoideae</taxon>
        <taxon>Panicodae</taxon>
        <taxon>Paniceae</taxon>
        <taxon>Cenchrinae</taxon>
        <taxon>Setaria</taxon>
    </lineage>
</organism>
<evidence type="ECO:0000256" key="1">
    <source>
        <dbReference type="SAM" id="Phobius"/>
    </source>
</evidence>
<keyword evidence="1" id="KW-0472">Membrane</keyword>
<keyword evidence="1" id="KW-0812">Transmembrane</keyword>
<keyword evidence="1" id="KW-1133">Transmembrane helix</keyword>
<feature type="transmembrane region" description="Helical" evidence="1">
    <location>
        <begin position="63"/>
        <end position="83"/>
    </location>
</feature>
<evidence type="ECO:0000313" key="3">
    <source>
        <dbReference type="Proteomes" id="UP000004995"/>
    </source>
</evidence>
<proteinExistence type="predicted"/>
<accession>K3Z172</accession>
<dbReference type="Proteomes" id="UP000004995">
    <property type="component" value="Unassembled WGS sequence"/>
</dbReference>
<keyword evidence="3" id="KW-1185">Reference proteome</keyword>
<evidence type="ECO:0000313" key="2">
    <source>
        <dbReference type="EnsemblPlants" id="KQL27911"/>
    </source>
</evidence>
<dbReference type="EMBL" id="AGNK02000026">
    <property type="status" value="NOT_ANNOTATED_CDS"/>
    <property type="molecule type" value="Genomic_DNA"/>
</dbReference>
<reference evidence="3" key="1">
    <citation type="journal article" date="2012" name="Nat. Biotechnol.">
        <title>Reference genome sequence of the model plant Setaria.</title>
        <authorList>
            <person name="Bennetzen J.L."/>
            <person name="Schmutz J."/>
            <person name="Wang H."/>
            <person name="Percifield R."/>
            <person name="Hawkins J."/>
            <person name="Pontaroli A.C."/>
            <person name="Estep M."/>
            <person name="Feng L."/>
            <person name="Vaughn J.N."/>
            <person name="Grimwood J."/>
            <person name="Jenkins J."/>
            <person name="Barry K."/>
            <person name="Lindquist E."/>
            <person name="Hellsten U."/>
            <person name="Deshpande S."/>
            <person name="Wang X."/>
            <person name="Wu X."/>
            <person name="Mitros T."/>
            <person name="Triplett J."/>
            <person name="Yang X."/>
            <person name="Ye C.Y."/>
            <person name="Mauro-Herrera M."/>
            <person name="Wang L."/>
            <person name="Li P."/>
            <person name="Sharma M."/>
            <person name="Sharma R."/>
            <person name="Ronald P.C."/>
            <person name="Panaud O."/>
            <person name="Kellogg E.A."/>
            <person name="Brutnell T.P."/>
            <person name="Doust A.N."/>
            <person name="Tuskan G.A."/>
            <person name="Rokhsar D."/>
            <person name="Devos K.M."/>
        </authorList>
    </citation>
    <scope>NUCLEOTIDE SEQUENCE [LARGE SCALE GENOMIC DNA]</scope>
    <source>
        <strain evidence="3">cv. Yugu1</strain>
    </source>
</reference>
<protein>
    <submittedName>
        <fullName evidence="2">Uncharacterized protein</fullName>
    </submittedName>
</protein>
<dbReference type="Gramene" id="KQL27911">
    <property type="protein sequence ID" value="KQL27911"/>
    <property type="gene ID" value="SETIT_020290mg"/>
</dbReference>
<dbReference type="InParanoid" id="K3Z172"/>
<feature type="transmembrane region" description="Helical" evidence="1">
    <location>
        <begin position="27"/>
        <end position="51"/>
    </location>
</feature>
<name>K3Z172_SETIT</name>
<dbReference type="AlphaFoldDB" id="K3Z172"/>
<dbReference type="HOGENOM" id="CLU_2350657_0_0_1"/>